<feature type="region of interest" description="Disordered" evidence="1">
    <location>
        <begin position="148"/>
        <end position="194"/>
    </location>
</feature>
<keyword evidence="3" id="KW-1185">Reference proteome</keyword>
<accession>A0A6A7B1G3</accession>
<feature type="compositionally biased region" description="Low complexity" evidence="1">
    <location>
        <begin position="367"/>
        <end position="380"/>
    </location>
</feature>
<feature type="compositionally biased region" description="Polar residues" evidence="1">
    <location>
        <begin position="1"/>
        <end position="11"/>
    </location>
</feature>
<feature type="region of interest" description="Disordered" evidence="1">
    <location>
        <begin position="357"/>
        <end position="380"/>
    </location>
</feature>
<evidence type="ECO:0000256" key="1">
    <source>
        <dbReference type="SAM" id="MobiDB-lite"/>
    </source>
</evidence>
<organism evidence="2 3">
    <name type="scientific">Plenodomus tracheiphilus IPT5</name>
    <dbReference type="NCBI Taxonomy" id="1408161"/>
    <lineage>
        <taxon>Eukaryota</taxon>
        <taxon>Fungi</taxon>
        <taxon>Dikarya</taxon>
        <taxon>Ascomycota</taxon>
        <taxon>Pezizomycotina</taxon>
        <taxon>Dothideomycetes</taxon>
        <taxon>Pleosporomycetidae</taxon>
        <taxon>Pleosporales</taxon>
        <taxon>Pleosporineae</taxon>
        <taxon>Leptosphaeriaceae</taxon>
        <taxon>Plenodomus</taxon>
    </lineage>
</organism>
<evidence type="ECO:0000313" key="3">
    <source>
        <dbReference type="Proteomes" id="UP000799423"/>
    </source>
</evidence>
<name>A0A6A7B1G3_9PLEO</name>
<feature type="region of interest" description="Disordered" evidence="1">
    <location>
        <begin position="1"/>
        <end position="38"/>
    </location>
</feature>
<feature type="compositionally biased region" description="Polar residues" evidence="1">
    <location>
        <begin position="240"/>
        <end position="249"/>
    </location>
</feature>
<protein>
    <submittedName>
        <fullName evidence="2">Uncharacterized protein</fullName>
    </submittedName>
</protein>
<gene>
    <name evidence="2" type="ORF">T440DRAFT_534175</name>
</gene>
<proteinExistence type="predicted"/>
<sequence length="380" mass="39441">MQRGHGQTTSLGHGGKQKRNSPSHAGEQSSVNTWSRGGGGVDAGRAGYLSRLRGWVWLNADESAPASQGQALGVDDGDAPSVVSDFRGYRSAMVEGGWWICSAVGGMYLGPTCIPVPYSSGLLSACCSCLCRRLSLSLSLSVHKENDAAARRHSSPPTHAAPSRPGAPFPSLWAHGTTSSMMPRAAPPRPNSQCVGGPLCSHDALTPSLPLALPVSSSSQCATARCPPAILTQPGGHRTQAPSPVQASCSARRGAGAGDQASQQQQGRASSRACFTCERSPCVQRALGCLLPTCQIIRQPSNSARRSQCPPCGPACNTTELRSRRGGTSAPSSHACKIPPWGHGLLRVADRPALHFQPHSQIPPTTPTLSSPAPAGDMAC</sequence>
<feature type="compositionally biased region" description="Polar residues" evidence="1">
    <location>
        <begin position="22"/>
        <end position="35"/>
    </location>
</feature>
<dbReference type="EMBL" id="MU006313">
    <property type="protein sequence ID" value="KAF2849123.1"/>
    <property type="molecule type" value="Genomic_DNA"/>
</dbReference>
<feature type="region of interest" description="Disordered" evidence="1">
    <location>
        <begin position="232"/>
        <end position="265"/>
    </location>
</feature>
<feature type="compositionally biased region" description="Low complexity" evidence="1">
    <location>
        <begin position="251"/>
        <end position="265"/>
    </location>
</feature>
<dbReference type="AlphaFoldDB" id="A0A6A7B1G3"/>
<reference evidence="2" key="1">
    <citation type="submission" date="2020-01" db="EMBL/GenBank/DDBJ databases">
        <authorList>
            <consortium name="DOE Joint Genome Institute"/>
            <person name="Haridas S."/>
            <person name="Albert R."/>
            <person name="Binder M."/>
            <person name="Bloem J."/>
            <person name="Labutti K."/>
            <person name="Salamov A."/>
            <person name="Andreopoulos B."/>
            <person name="Baker S.E."/>
            <person name="Barry K."/>
            <person name="Bills G."/>
            <person name="Bluhm B.H."/>
            <person name="Cannon C."/>
            <person name="Castanera R."/>
            <person name="Culley D.E."/>
            <person name="Daum C."/>
            <person name="Ezra D."/>
            <person name="Gonzalez J.B."/>
            <person name="Henrissat B."/>
            <person name="Kuo A."/>
            <person name="Liang C."/>
            <person name="Lipzen A."/>
            <person name="Lutzoni F."/>
            <person name="Magnuson J."/>
            <person name="Mondo S."/>
            <person name="Nolan M."/>
            <person name="Ohm R."/>
            <person name="Pangilinan J."/>
            <person name="Park H.-J."/>
            <person name="Ramirez L."/>
            <person name="Alfaro M."/>
            <person name="Sun H."/>
            <person name="Tritt A."/>
            <person name="Yoshinaga Y."/>
            <person name="Zwiers L.-H."/>
            <person name="Turgeon B.G."/>
            <person name="Goodwin S.B."/>
            <person name="Spatafora J.W."/>
            <person name="Crous P.W."/>
            <person name="Grigoriev I.V."/>
        </authorList>
    </citation>
    <scope>NUCLEOTIDE SEQUENCE</scope>
    <source>
        <strain evidence="2">IPT5</strain>
    </source>
</reference>
<dbReference type="Proteomes" id="UP000799423">
    <property type="component" value="Unassembled WGS sequence"/>
</dbReference>
<evidence type="ECO:0000313" key="2">
    <source>
        <dbReference type="EMBL" id="KAF2849123.1"/>
    </source>
</evidence>